<organism evidence="3 4">
    <name type="scientific">Tetradesmus obliquus</name>
    <name type="common">Green alga</name>
    <name type="synonym">Acutodesmus obliquus</name>
    <dbReference type="NCBI Taxonomy" id="3088"/>
    <lineage>
        <taxon>Eukaryota</taxon>
        <taxon>Viridiplantae</taxon>
        <taxon>Chlorophyta</taxon>
        <taxon>core chlorophytes</taxon>
        <taxon>Chlorophyceae</taxon>
        <taxon>CS clade</taxon>
        <taxon>Sphaeropleales</taxon>
        <taxon>Scenedesmaceae</taxon>
        <taxon>Tetradesmus</taxon>
    </lineage>
</organism>
<protein>
    <recommendedName>
        <fullName evidence="2">DUF7507 domain-containing protein</fullName>
    </recommendedName>
</protein>
<evidence type="ECO:0000313" key="4">
    <source>
        <dbReference type="Proteomes" id="UP001244341"/>
    </source>
</evidence>
<keyword evidence="4" id="KW-1185">Reference proteome</keyword>
<dbReference type="EMBL" id="CP126211">
    <property type="protein sequence ID" value="WIA12840.1"/>
    <property type="molecule type" value="Genomic_DNA"/>
</dbReference>
<feature type="compositionally biased region" description="Polar residues" evidence="1">
    <location>
        <begin position="3678"/>
        <end position="3692"/>
    </location>
</feature>
<feature type="domain" description="DUF7507" evidence="2">
    <location>
        <begin position="2674"/>
        <end position="2754"/>
    </location>
</feature>
<feature type="domain" description="DUF7507" evidence="2">
    <location>
        <begin position="2796"/>
        <end position="2896"/>
    </location>
</feature>
<name>A0ABY8TUS8_TETOB</name>
<evidence type="ECO:0000313" key="3">
    <source>
        <dbReference type="EMBL" id="WIA12840.1"/>
    </source>
</evidence>
<feature type="domain" description="DUF7507" evidence="2">
    <location>
        <begin position="453"/>
        <end position="537"/>
    </location>
</feature>
<sequence>MTCTTHTGAGDTTGTSVADASGMLAPASGGFLKCLFSEQVAGTGQIADPVAALTVTALVGGSSVASDTLTNADINEFAPSVQAGSVSCAAPVLAAAADPKVSCDLTVLNSGNTGLTFNLATAAATAGNSLTCNSSLTAVAAGNSISCTMSRNASQDDFEAAYLLLEANVIEAVRSTPSNPVYKDVVSPSASSVAVPLAQMPAVDLQVSLDAVPATAGDAVVTATITVTNMGNTRLRNTSLSSTEWTGFSCNGSTNLMTLLEPQASTTCTATYTFDQITYEGAASSDNAGSFGTTIDALSYPQNATLSYTVTPATGPEAVAIPTSYSASMGISVVSCTSIAAPGNITCTVQVSNTGGVKLQDINITETGGGSCTISGMLNPSSSDTCTLQKAVLQADFDTFEANTALDANKVLVTINGDGATAAAGVTLSTVTPAELGTGLTLNRQLAFTSATVTPDTAATTSDAVLFSLQLDNTGNAQLRNVEISLTGGQTSLSCTPTLPAATLAFGSSILCTSTRTFTQDEIELGSFQLTGTASATGVPAIAFTPINVTLPNWPALSLTISNSTCDTPTSPENFAGSTITCTNAVVLTNEGNVRVAITGIQGVSGTAIITCSPPVSASPATVLEVGGNITCTISKLTSQLDYEASSTALGVTVTGVDAYGVNDTIDGVAITASSEKTLLHEPDYLVGIKRVDYNTTDSADDSTANVTRKGTVAKLQVVMINTGNVHLSSANVSVAEVTDLTCKSGTNATADATVLASGTAFTQNSQLLVDHKLVCTGTYTFTQADVDANVTDKQFFVNASASNEGVARFEPEPLASPTPEDVTVYQGSTYVIVAASPALDITINVTGCIKPSFIPSGQASVDIQCPVKMRNTGGVTLHTVEINNGDASTNCSTTSDLDIDAEIDCILTKQAIQDDYDAGQLLNVPVAVSAVTFAGRPGQLGGVPSTAATIPLNDTAGLDVQASVLPTSIAAAAGNIECSVTAVNNGTVRLNNLQIQGADSVVTTACAVPASFAPADTYTCSVQLPMNQDHFDSREADESLKQTVAVTVSGTSNVASVALDAVTASQADLALPLNRSFEVTSALNKASVAAKGETVEWTLTITNTGNVALRQLSIATSLTAIGTPYTAGLAAFSCSIDSGAAFTVPAAAPLPVGKAAVCIAVYSFSSVGAIEAGDLTFAADVAVASWPAPDVVTVAATPQTLVVVNTPAITMEIDSNACAAPSPNFAPNPVVCNNALTLTNTGNVRVDVASIAGAAEVTVSGCTGPFLLDQAGGTAPTVTCSLSVVTAQPDFEAATIAFEATASGVVAKGTNAVIAGVTSEAISAQGAKALVKEPGFDLGIVRVGTGDIKTAGTNVTVEVAYINKGNVHLPNTQISVNNITDLVCMSGSDSDADVFTNGATVSFATAYQVDVGKKLVCQGTFTFTQIVLDDNTAATKSFTPTASADNAPTKTAVAANYQAQADVSIVAAPSHSITLDAANCVKPSIIPDGHTNVDVVCPLTIRNTGDVTLTIVSVTEPVNTCSASSLDVGGEINCTITTAANQNNYDAGSVTVNATLVATPRGYISTIGGNSYVSPSIGLNKTAGLDVAATVDIGSVSKNADGKIQCSIGVQSDGNVRINDLAIVGTENNCTEAVLWPGGVVNCTILRTPTQNEFDLREVTADTTTELSVAVTVSGASAVSAVPLTSASHSWNALQLPISRVLAATGVLNQTSVDALGQGVLYTVTLQNQGNCRLRNANMSPVLSLANGTAVIGLGSWSCAASATLPATIEFGASLECSASFNFGISDIEAGNMTFGGTVLATSVSDVAITVAQPAVTVTNSPSLTFKVDAAVCSAPDPNNFAGSTVTCTSAVELTNTGNVRIKVAAIAGLSTAVVTSCSPALTEAIPPHGGKVICTIAKATTQADYEAASMTIEAEATGVDAWGQNETMAGVTTAAISATRTVTLLQEPAMHTGITSSLAIAAQAAGKIYCPVTVTNSGKVRLRDVTITGPENNCAVATTMWPTNSANCTLELTVDQQQFDDREADSSAATLLTINADVAGTSNVSASPISIPTPAASVTTLALPIIRKLTAAASMDKLTINAHGETVTYNVVVNNTGNVKLRNVAITPTLLTEAGTTVTADLPAFSCVTSSITTAFPLPADLPVATVMTCTATYTFDLTAIEAGDLTVDAVVAANLLSPSVTVDAIVVDVVVAPAVSASIDITDCSMPSSAADVLTCANGFSFTNTGNTRVSFTSTTSTTSATAAACTATALEPAAFVQCTFSQPITQAHIEAGATPIEITAEGVAAQGVVPLTEATVSATIPRPITQVKTMGVTFWREASEPNLITANSTHITLLWKVTNTGNTRLRALTVTPSWATTEVTPTTPSCLYTADNASYTLGTDDVAVGKEVLCNRQFLFTQDELELGATKVLSIAAAATATDAAVAVTIDSAPADISVPVQINPSLTVNVDGTSCTMPYKAGNASVCKVVLSNVGNMRVNDVVVHGDSNNCNTSLMSPGEVFICSMHRVMNQEEYEAGWFKLTATNVTGTARGPTLLPGIPGDSAVVGLTNLTQVPLLDVQASANHNQVFKAGDAVVYTITMTNVGNIRLYNVAPTPAMLALLTTPLSCDAGVGDGNVAVMQVDAQIKCNATYTFDQPIFEAGVRTFAAGFTAANLTAPAASGSVTVIPQESPSVNVVIDFASCVAPTDAAGDITCGLVLTNTGNTGLSSVTVANQTVACPPVANLAPGANATCSATKLVYQTDFDAADLSGTTVPLTVDVTANPTGQLTAAVTNTDTKDITLTSRPSLLKGTATVQPASVYNANDQVTYSWTAKNNGNVKLRTLQLGGNDLLSANIACIDDATGAAWVHGSDLAVGSQLNCTGTYIYDQVNIELGNSLHTTKATAANVKPANTAFTDTFQLAAVTVPNAPSMTVTILNNTCSMPGIESDVVTCANGVEVLNTGNVRLDNVSITGDVSCNSTTLLGPGLKFICTLTKATTQDDFENSFIPLAVNATAAPLGTNASLDDLTPSHAVQSAITQLPSMTLDLVANTYTVNAAGTNVSWTLTANNTGNLILQNTVISSPELGTLTCTQDVAVAVRGSMTCTSVFEFTQDILEMDDKIFTATVTSPTLQKKAGVTNSTVAATDKKVVVEEAPALEVDVKAPECTKPARMPGSVVCPVTITNTGNMRVVNITVNGQPNDCNVSLLWPNDVFNCTMTRVLTQEDFEAGLATLEATSVDSFAQGPKSTLDNTPSDTATVVLLNRTATLDLQLTADKASVAQSGDVVTCTVVITNTGTLRAQNITVVMPTVPVLDCKRSNTTDPFTINDVLQLDEAITCIGSFTYSQDNLEAADKLMTVTATTKTANGTYSFNSNTHTVTPVNSPAMSIDIQLAQCVVPTKALTASGNLTCPILFVNLGNTRLANVSLQNHAAECFKALMQPAENYTCNVTLASTREMFEASAFPLSFTGLATPRGRTAALAAPAVDSDSVTLVQDRRLLVAAVVTPSMVNITGTKATYTYTVTNPGNVKADSLSITANTLVDVTCNGTVPPYASIGVDEQVMCTGFYVWSQADIEAGDKALTAVVSASALTATTTVQELIVTVPNNPHLTVTVNNASCEAPSAAPGTTRCNITARNTGNVRLDNIAVTGDAVSCSIALLAPNEELRCIISKAVTQDHFEAAAVTMSLPAAANPRGTKNTTDLPSPTTHTVPLLQRPQLQINSSTSASFVTWPNDIVLYEAKLINTGNVHLKNVTLTSSVPGGVDCGIPLPTDILVNAMLTCTRNIYYTTPLIRAGNATLRVDARANNLPAVVAAPLQHVTMPFCENTTTPIPKGNCLNTTHCSNQVDFLCDKTSFPDQQWCTCWGGVTECVTLGNCRLTPCKTCQMCLSQVQQLLNNTAYMAQQDAATLAGLFENQCKNGWNKSATACASAAAAIKTSKAGNAGKRGGLICQLLGECTGAANFEPTCSLSSIGNTLVPAGNFSLCTTQGVNTGAIVRGGLVVSANANLTAGTCRVTADCKSAELQCGAAPTTERCVCNSTTGVDQCELLGACELTPCSKCRNCFVAARTFAAAQQAQTSSAAVAAAFTTFCVGQGQTPEACNSFAVEIEASYQGNLGKRPALICRKMGDCAAALSAANCTLIAANNATNASAITAADLRLCSSNGVNASALVPGVSASNASVPADKCTEAAPCSPAAGVFGCSYLTPEVQCKCDDATGADTCVPLGQCVEESCSACNNCVKSTMAWAKTQLNISDPAAISAAWMGHCQKLGRSLAECTFAGNAIQSSVNGNTGKRAGNLCTKIRQCTSSMTDCQIDLGSPLIPGAIDMCTVEGISSGSLVPGVSSTFALPKGRCHSTSDCGHINLMCDLTSTVGSVCTCDAVTGSDTCIRHSGCVRTPCKVCADCLGQVAPFTYAQRYNMDKADIAASFNTFCAGLGNWTAAQCSAVAAQIAAAEKPSFGKRAVGLCRGLGLCNATLTGAACQMKVNATLAPGSLDACAVEGVATGSDVPGTSRVLALPKDTCDNNADCQQTDPERMCVRAETPVPFCTCSVSSGLETCRNIGGCADTPCKSCRVCLQSFQSFVTTPSYAATASPDEIAAAFSTACAATNKYSASACESARVGIASSFRGNAGRRAGSICRLMGDCMPAKIPADCRMTSISSLQGSFSLCTRQGVDTGATLTDFPLTFNAAANDSCRLAADCTAAGSFCSMDSPATRCTCNATIGADSCLTYGTALQQCSNLPGDCKLKADAINVNASSLDLCTAEGVVGGATLKDVTTAAGMPAKSCVLDSDCDSASTCSSNQPTTVCRCIGGIDSCDSFGACKAKPPPPPPPAPVVVVSPCKRCETCIKELQTFSSGPGVASSTDAVDISSRFLAACTSRFTNADTLLCREISSALAFSYQGNLGKRAGALCSRLGNCTDDLAAAGSTCTLVASTQLSGRLDLCTREGVTGATGVSGVASAAAGAYAADRLLVKVAK</sequence>
<feature type="domain" description="DUF7507" evidence="2">
    <location>
        <begin position="201"/>
        <end position="279"/>
    </location>
</feature>
<reference evidence="3 4" key="1">
    <citation type="submission" date="2023-05" db="EMBL/GenBank/DDBJ databases">
        <title>A 100% complete, gapless, phased diploid assembly of the Scenedesmus obliquus UTEX 3031 genome.</title>
        <authorList>
            <person name="Biondi T.C."/>
            <person name="Hanschen E.R."/>
            <person name="Kwon T."/>
            <person name="Eng W."/>
            <person name="Kruse C.P.S."/>
            <person name="Koehler S.I."/>
            <person name="Kunde Y."/>
            <person name="Gleasner C.D."/>
            <person name="You Mak K.T."/>
            <person name="Polle J."/>
            <person name="Hovde B.T."/>
            <person name="Starkenburg S.R."/>
        </authorList>
    </citation>
    <scope>NUCLEOTIDE SEQUENCE [LARGE SCALE GENOMIC DNA]</scope>
    <source>
        <strain evidence="3 4">DOE0152z</strain>
    </source>
</reference>
<evidence type="ECO:0000256" key="1">
    <source>
        <dbReference type="SAM" id="MobiDB-lite"/>
    </source>
</evidence>
<feature type="domain" description="DUF7507" evidence="2">
    <location>
        <begin position="3024"/>
        <end position="3114"/>
    </location>
</feature>
<feature type="region of interest" description="Disordered" evidence="1">
    <location>
        <begin position="3673"/>
        <end position="3692"/>
    </location>
</feature>
<feature type="domain" description="DUF7507" evidence="2">
    <location>
        <begin position="1840"/>
        <end position="1926"/>
    </location>
</feature>
<feature type="domain" description="DUF7507" evidence="2">
    <location>
        <begin position="2077"/>
        <end position="2177"/>
    </location>
</feature>
<accession>A0ABY8TUS8</accession>
<dbReference type="Proteomes" id="UP001244341">
    <property type="component" value="Chromosome 4b"/>
</dbReference>
<gene>
    <name evidence="3" type="ORF">OEZ85_006467</name>
</gene>
<proteinExistence type="predicted"/>
<feature type="domain" description="DUF7507" evidence="2">
    <location>
        <begin position="3488"/>
        <end position="3577"/>
    </location>
</feature>
<feature type="domain" description="DUF7507" evidence="2">
    <location>
        <begin position="2557"/>
        <end position="2651"/>
    </location>
</feature>
<evidence type="ECO:0000259" key="2">
    <source>
        <dbReference type="Pfam" id="PF24346"/>
    </source>
</evidence>
<dbReference type="Pfam" id="PF24346">
    <property type="entry name" value="DUF7507"/>
    <property type="match status" value="9"/>
</dbReference>
<dbReference type="InterPro" id="IPR055354">
    <property type="entry name" value="DUF7507"/>
</dbReference>